<accession>A0A919IRA0</accession>
<dbReference type="SUPFAM" id="SSF51246">
    <property type="entry name" value="Rudiment single hybrid motif"/>
    <property type="match status" value="1"/>
</dbReference>
<dbReference type="SUPFAM" id="SSF52440">
    <property type="entry name" value="PreATP-grasp domain"/>
    <property type="match status" value="1"/>
</dbReference>
<dbReference type="GO" id="GO:0005524">
    <property type="term" value="F:ATP binding"/>
    <property type="evidence" value="ECO:0007669"/>
    <property type="project" value="UniProtKB-UniRule"/>
</dbReference>
<dbReference type="InterPro" id="IPR013815">
    <property type="entry name" value="ATP_grasp_subdomain_1"/>
</dbReference>
<evidence type="ECO:0000256" key="1">
    <source>
        <dbReference type="ARBA" id="ARBA00001936"/>
    </source>
</evidence>
<dbReference type="InterPro" id="IPR011054">
    <property type="entry name" value="Rudment_hybrid_motif"/>
</dbReference>
<dbReference type="Gene3D" id="3.90.600.10">
    <property type="entry name" value="Phosphoribosylglycinamide synthetase, C-terminal domain"/>
    <property type="match status" value="1"/>
</dbReference>
<dbReference type="EMBL" id="BOMH01000068">
    <property type="protein sequence ID" value="GID69837.1"/>
    <property type="molecule type" value="Genomic_DNA"/>
</dbReference>
<evidence type="ECO:0000259" key="12">
    <source>
        <dbReference type="PROSITE" id="PS50975"/>
    </source>
</evidence>
<dbReference type="AlphaFoldDB" id="A0A919IRA0"/>
<dbReference type="Proteomes" id="UP000619479">
    <property type="component" value="Unassembled WGS sequence"/>
</dbReference>
<dbReference type="Gene3D" id="3.30.470.20">
    <property type="entry name" value="ATP-grasp fold, B domain"/>
    <property type="match status" value="1"/>
</dbReference>
<evidence type="ECO:0000256" key="4">
    <source>
        <dbReference type="ARBA" id="ARBA00022598"/>
    </source>
</evidence>
<reference evidence="13" key="1">
    <citation type="submission" date="2021-01" db="EMBL/GenBank/DDBJ databases">
        <title>Whole genome shotgun sequence of Actinoplanes cyaneus NBRC 14990.</title>
        <authorList>
            <person name="Komaki H."/>
            <person name="Tamura T."/>
        </authorList>
    </citation>
    <scope>NUCLEOTIDE SEQUENCE</scope>
    <source>
        <strain evidence="13">NBRC 14990</strain>
    </source>
</reference>
<dbReference type="Pfam" id="PF01071">
    <property type="entry name" value="GARS_A"/>
    <property type="match status" value="1"/>
</dbReference>
<dbReference type="PANTHER" id="PTHR43472">
    <property type="entry name" value="PHOSPHORIBOSYLAMINE--GLYCINE LIGASE"/>
    <property type="match status" value="1"/>
</dbReference>
<dbReference type="PROSITE" id="PS50975">
    <property type="entry name" value="ATP_GRASP"/>
    <property type="match status" value="1"/>
</dbReference>
<dbReference type="InterPro" id="IPR020561">
    <property type="entry name" value="PRibGlycinamid_synth_ATP-grasp"/>
</dbReference>
<evidence type="ECO:0000256" key="11">
    <source>
        <dbReference type="PROSITE-ProRule" id="PRU00409"/>
    </source>
</evidence>
<evidence type="ECO:0000256" key="9">
    <source>
        <dbReference type="ARBA" id="ARBA00042242"/>
    </source>
</evidence>
<dbReference type="NCBIfam" id="TIGR00877">
    <property type="entry name" value="purD"/>
    <property type="match status" value="1"/>
</dbReference>
<dbReference type="SMART" id="SM01210">
    <property type="entry name" value="GARS_C"/>
    <property type="match status" value="1"/>
</dbReference>
<evidence type="ECO:0000313" key="14">
    <source>
        <dbReference type="Proteomes" id="UP000619479"/>
    </source>
</evidence>
<comment type="caution">
    <text evidence="13">The sequence shown here is derived from an EMBL/GenBank/DDBJ whole genome shotgun (WGS) entry which is preliminary data.</text>
</comment>
<dbReference type="EC" id="6.3.4.13" evidence="3"/>
<dbReference type="InterPro" id="IPR011761">
    <property type="entry name" value="ATP-grasp"/>
</dbReference>
<evidence type="ECO:0000256" key="6">
    <source>
        <dbReference type="ARBA" id="ARBA00022755"/>
    </source>
</evidence>
<dbReference type="Gene3D" id="3.40.50.20">
    <property type="match status" value="1"/>
</dbReference>
<dbReference type="InterPro" id="IPR020562">
    <property type="entry name" value="PRibGlycinamide_synth_N"/>
</dbReference>
<keyword evidence="4 13" id="KW-0436">Ligase</keyword>
<evidence type="ECO:0000256" key="5">
    <source>
        <dbReference type="ARBA" id="ARBA00022741"/>
    </source>
</evidence>
<dbReference type="GO" id="GO:0009113">
    <property type="term" value="P:purine nucleobase biosynthetic process"/>
    <property type="evidence" value="ECO:0007669"/>
    <property type="project" value="InterPro"/>
</dbReference>
<keyword evidence="7 11" id="KW-0067">ATP-binding</keyword>
<dbReference type="SUPFAM" id="SSF56059">
    <property type="entry name" value="Glutathione synthetase ATP-binding domain-like"/>
    <property type="match status" value="1"/>
</dbReference>
<gene>
    <name evidence="13" type="primary">purD_2</name>
    <name evidence="13" type="ORF">Acy02nite_77180</name>
</gene>
<evidence type="ECO:0000256" key="7">
    <source>
        <dbReference type="ARBA" id="ARBA00022840"/>
    </source>
</evidence>
<keyword evidence="5 11" id="KW-0547">Nucleotide-binding</keyword>
<dbReference type="InterPro" id="IPR000115">
    <property type="entry name" value="PRibGlycinamide_synth"/>
</dbReference>
<dbReference type="Pfam" id="PF02843">
    <property type="entry name" value="GARS_C"/>
    <property type="match status" value="1"/>
</dbReference>
<name>A0A919IRA0_9ACTN</name>
<feature type="domain" description="ATP-grasp" evidence="12">
    <location>
        <begin position="117"/>
        <end position="319"/>
    </location>
</feature>
<dbReference type="GO" id="GO:0004637">
    <property type="term" value="F:phosphoribosylamine-glycine ligase activity"/>
    <property type="evidence" value="ECO:0007669"/>
    <property type="project" value="UniProtKB-EC"/>
</dbReference>
<comment type="pathway">
    <text evidence="2">Purine metabolism; IMP biosynthesis via de novo pathway; N(1)-(5-phospho-D-ribosyl)glycinamide from 5-phospho-alpha-D-ribose 1-diphosphate: step 2/2.</text>
</comment>
<keyword evidence="14" id="KW-1185">Reference proteome</keyword>
<dbReference type="Gene3D" id="3.30.1490.20">
    <property type="entry name" value="ATP-grasp fold, A domain"/>
    <property type="match status" value="1"/>
</dbReference>
<evidence type="ECO:0000313" key="13">
    <source>
        <dbReference type="EMBL" id="GID69837.1"/>
    </source>
</evidence>
<dbReference type="InterPro" id="IPR037123">
    <property type="entry name" value="PRibGlycinamide_synth_C_sf"/>
</dbReference>
<protein>
    <recommendedName>
        <fullName evidence="3">phosphoribosylamine--glycine ligase</fullName>
        <ecNumber evidence="3">6.3.4.13</ecNumber>
    </recommendedName>
    <alternativeName>
        <fullName evidence="9">Glycinamide ribonucleotide synthetase</fullName>
    </alternativeName>
    <alternativeName>
        <fullName evidence="10">Phosphoribosylglycinamide synthetase</fullName>
    </alternativeName>
</protein>
<dbReference type="GO" id="GO:0006164">
    <property type="term" value="P:purine nucleotide biosynthetic process"/>
    <property type="evidence" value="ECO:0007669"/>
    <property type="project" value="UniProtKB-KW"/>
</dbReference>
<dbReference type="InterPro" id="IPR016185">
    <property type="entry name" value="PreATP-grasp_dom_sf"/>
</dbReference>
<dbReference type="PANTHER" id="PTHR43472:SF1">
    <property type="entry name" value="PHOSPHORIBOSYLAMINE--GLYCINE LIGASE, CHLOROPLASTIC"/>
    <property type="match status" value="1"/>
</dbReference>
<organism evidence="13 14">
    <name type="scientific">Actinoplanes cyaneus</name>
    <dbReference type="NCBI Taxonomy" id="52696"/>
    <lineage>
        <taxon>Bacteria</taxon>
        <taxon>Bacillati</taxon>
        <taxon>Actinomycetota</taxon>
        <taxon>Actinomycetes</taxon>
        <taxon>Micromonosporales</taxon>
        <taxon>Micromonosporaceae</taxon>
        <taxon>Actinoplanes</taxon>
    </lineage>
</organism>
<evidence type="ECO:0000256" key="2">
    <source>
        <dbReference type="ARBA" id="ARBA00005174"/>
    </source>
</evidence>
<dbReference type="InterPro" id="IPR020560">
    <property type="entry name" value="PRibGlycinamide_synth_C-dom"/>
</dbReference>
<comment type="cofactor">
    <cofactor evidence="1">
        <name>Mn(2+)</name>
        <dbReference type="ChEBI" id="CHEBI:29035"/>
    </cofactor>
</comment>
<keyword evidence="6" id="KW-0658">Purine biosynthesis</keyword>
<evidence type="ECO:0000256" key="8">
    <source>
        <dbReference type="ARBA" id="ARBA00038345"/>
    </source>
</evidence>
<sequence>MTARPGGSDRVLVIDATGRGHAICRLFTRTNPGVTVYYGPGCDLVAEDRIVAAPQISLTDPGTALRFLEDHPVEVVLVSTIDGLSRGYADVLRAAGHPVIGPSADAARLEASKERGKRFCRDHGVPIPAYRACTDQEQAQRYARSLSYDCVIKADELTPDGDGSIVCGNRAEAEAAIAGLSRRHGFPLLVERRLHGPELSLFALLDGHTAMPLPTALDFKRTLDGDRGKNCDGMGSVSPHPLAGRELEDLLRRRLLDPVTAGLRAEGLRYTGFLYLGVMLTATGPVVIEINARFGDSEAQVVLPGVRSDFLALCGSVLRGELDRCRVETDGLARCSVALVQGAVDDSGPGWPFGAYHPGQRVHGIDAAAAGGAEVYLAGVRRGDEGHPVTSGGRVLHVVGAGQTADEARDRAYRGVRPISFAGHRFRTDIGVRTCS</sequence>
<comment type="similarity">
    <text evidence="8">Belongs to the GARS family.</text>
</comment>
<dbReference type="RefSeq" id="WP_203752778.1">
    <property type="nucleotide sequence ID" value="NZ_BAAAUC010000024.1"/>
</dbReference>
<dbReference type="Pfam" id="PF02844">
    <property type="entry name" value="GARS_N"/>
    <property type="match status" value="1"/>
</dbReference>
<proteinExistence type="inferred from homology"/>
<dbReference type="GO" id="GO:0046872">
    <property type="term" value="F:metal ion binding"/>
    <property type="evidence" value="ECO:0007669"/>
    <property type="project" value="InterPro"/>
</dbReference>
<dbReference type="SMART" id="SM01209">
    <property type="entry name" value="GARS_A"/>
    <property type="match status" value="1"/>
</dbReference>
<evidence type="ECO:0000256" key="10">
    <source>
        <dbReference type="ARBA" id="ARBA00042864"/>
    </source>
</evidence>
<evidence type="ECO:0000256" key="3">
    <source>
        <dbReference type="ARBA" id="ARBA00013255"/>
    </source>
</evidence>